<gene>
    <name evidence="1" type="ORF">IW261DRAFT_1421991</name>
</gene>
<dbReference type="EMBL" id="JAUEPR010000022">
    <property type="protein sequence ID" value="KAK0475696.1"/>
    <property type="molecule type" value="Genomic_DNA"/>
</dbReference>
<organism evidence="1 2">
    <name type="scientific">Armillaria novae-zelandiae</name>
    <dbReference type="NCBI Taxonomy" id="153914"/>
    <lineage>
        <taxon>Eukaryota</taxon>
        <taxon>Fungi</taxon>
        <taxon>Dikarya</taxon>
        <taxon>Basidiomycota</taxon>
        <taxon>Agaricomycotina</taxon>
        <taxon>Agaricomycetes</taxon>
        <taxon>Agaricomycetidae</taxon>
        <taxon>Agaricales</taxon>
        <taxon>Marasmiineae</taxon>
        <taxon>Physalacriaceae</taxon>
        <taxon>Armillaria</taxon>
    </lineage>
</organism>
<comment type="caution">
    <text evidence="1">The sequence shown here is derived from an EMBL/GenBank/DDBJ whole genome shotgun (WGS) entry which is preliminary data.</text>
</comment>
<keyword evidence="2" id="KW-1185">Reference proteome</keyword>
<dbReference type="Proteomes" id="UP001175227">
    <property type="component" value="Unassembled WGS sequence"/>
</dbReference>
<protein>
    <submittedName>
        <fullName evidence="1">Uncharacterized protein</fullName>
    </submittedName>
</protein>
<dbReference type="AlphaFoldDB" id="A0AA39P194"/>
<evidence type="ECO:0000313" key="2">
    <source>
        <dbReference type="Proteomes" id="UP001175227"/>
    </source>
</evidence>
<proteinExistence type="predicted"/>
<name>A0AA39P194_9AGAR</name>
<evidence type="ECO:0000313" key="1">
    <source>
        <dbReference type="EMBL" id="KAK0475696.1"/>
    </source>
</evidence>
<accession>A0AA39P194</accession>
<reference evidence="1" key="1">
    <citation type="submission" date="2023-06" db="EMBL/GenBank/DDBJ databases">
        <authorList>
            <consortium name="Lawrence Berkeley National Laboratory"/>
            <person name="Ahrendt S."/>
            <person name="Sahu N."/>
            <person name="Indic B."/>
            <person name="Wong-Bajracharya J."/>
            <person name="Merenyi Z."/>
            <person name="Ke H.-M."/>
            <person name="Monk M."/>
            <person name="Kocsube S."/>
            <person name="Drula E."/>
            <person name="Lipzen A."/>
            <person name="Balint B."/>
            <person name="Henrissat B."/>
            <person name="Andreopoulos B."/>
            <person name="Martin F.M."/>
            <person name="Harder C.B."/>
            <person name="Rigling D."/>
            <person name="Ford K.L."/>
            <person name="Foster G.D."/>
            <person name="Pangilinan J."/>
            <person name="Papanicolaou A."/>
            <person name="Barry K."/>
            <person name="LaButti K."/>
            <person name="Viragh M."/>
            <person name="Koriabine M."/>
            <person name="Yan M."/>
            <person name="Riley R."/>
            <person name="Champramary S."/>
            <person name="Plett K.L."/>
            <person name="Tsai I.J."/>
            <person name="Slot J."/>
            <person name="Sipos G."/>
            <person name="Plett J."/>
            <person name="Nagy L.G."/>
            <person name="Grigoriev I.V."/>
        </authorList>
    </citation>
    <scope>NUCLEOTIDE SEQUENCE</scope>
    <source>
        <strain evidence="1">ICMP 16352</strain>
    </source>
</reference>
<sequence>MGLKFRKCAEWSARILTRTTLTAPKLHARIAYLAGTILLKYAMTSCLPLEPRHGLDSRRRRQMREGVSDRSVLKVVAGESYVRAAGSRGLGFGSWGKGGVNECYYRYEHYCHQQTTELKEI</sequence>